<feature type="coiled-coil region" evidence="12">
    <location>
        <begin position="126"/>
        <end position="223"/>
    </location>
</feature>
<dbReference type="HOGENOM" id="CLU_109152_0_0_1"/>
<dbReference type="EnsemblPlants" id="OPUNC02G13000.1">
    <property type="protein sequence ID" value="OPUNC02G13000.1"/>
    <property type="gene ID" value="OPUNC02G13000"/>
</dbReference>
<dbReference type="Proteomes" id="UP000026962">
    <property type="component" value="Chromosome 2"/>
</dbReference>
<dbReference type="GO" id="GO:0005789">
    <property type="term" value="C:endoplasmic reticulum membrane"/>
    <property type="evidence" value="ECO:0007669"/>
    <property type="project" value="UniProtKB-SubCell"/>
</dbReference>
<keyword evidence="8 11" id="KW-1133">Transmembrane helix</keyword>
<dbReference type="PANTHER" id="PTHR12701">
    <property type="entry name" value="BCR-ASSOCIATED PROTEIN, BAP"/>
    <property type="match status" value="1"/>
</dbReference>
<dbReference type="Gene3D" id="1.20.5.110">
    <property type="match status" value="1"/>
</dbReference>
<comment type="subcellular location">
    <subcellularLocation>
        <location evidence="1 11">Endoplasmic reticulum membrane</location>
        <topology evidence="1 11">Multi-pass membrane protein</topology>
    </subcellularLocation>
</comment>
<keyword evidence="10 11" id="KW-0472">Membrane</keyword>
<protein>
    <recommendedName>
        <fullName evidence="11">Endoplasmic reticulum transmembrane protein</fullName>
    </recommendedName>
</protein>
<comment type="function">
    <text evidence="11">May play a role in anterograde transport of membrane proteins from the endoplasmic reticulum to the Golgi.</text>
</comment>
<evidence type="ECO:0000256" key="7">
    <source>
        <dbReference type="ARBA" id="ARBA00022927"/>
    </source>
</evidence>
<name>A0A0E0JZ67_ORYPU</name>
<dbReference type="GO" id="GO:0070973">
    <property type="term" value="P:protein localization to endoplasmic reticulum exit site"/>
    <property type="evidence" value="ECO:0007669"/>
    <property type="project" value="UniProtKB-UniRule"/>
</dbReference>
<keyword evidence="6 11" id="KW-0256">Endoplasmic reticulum</keyword>
<dbReference type="PANTHER" id="PTHR12701:SF21">
    <property type="entry name" value="ENDOPLASMIC RETICULUM TRANSMEMBRANE PROTEIN"/>
    <property type="match status" value="1"/>
</dbReference>
<feature type="transmembrane region" description="Helical" evidence="11">
    <location>
        <begin position="6"/>
        <end position="23"/>
    </location>
</feature>
<dbReference type="AlphaFoldDB" id="A0A0E0JZ67"/>
<dbReference type="STRING" id="4537.A0A0E0JZ67"/>
<dbReference type="eggNOG" id="KOG1962">
    <property type="taxonomic scope" value="Eukaryota"/>
</dbReference>
<evidence type="ECO:0000256" key="2">
    <source>
        <dbReference type="ARBA" id="ARBA00007956"/>
    </source>
</evidence>
<feature type="transmembrane region" description="Helical" evidence="11">
    <location>
        <begin position="96"/>
        <end position="116"/>
    </location>
</feature>
<organism evidence="13">
    <name type="scientific">Oryza punctata</name>
    <name type="common">Red rice</name>
    <dbReference type="NCBI Taxonomy" id="4537"/>
    <lineage>
        <taxon>Eukaryota</taxon>
        <taxon>Viridiplantae</taxon>
        <taxon>Streptophyta</taxon>
        <taxon>Embryophyta</taxon>
        <taxon>Tracheophyta</taxon>
        <taxon>Spermatophyta</taxon>
        <taxon>Magnoliopsida</taxon>
        <taxon>Liliopsida</taxon>
        <taxon>Poales</taxon>
        <taxon>Poaceae</taxon>
        <taxon>BOP clade</taxon>
        <taxon>Oryzoideae</taxon>
        <taxon>Oryzeae</taxon>
        <taxon>Oryzinae</taxon>
        <taxon>Oryza</taxon>
    </lineage>
</organism>
<feature type="transmembrane region" description="Helical" evidence="11">
    <location>
        <begin position="44"/>
        <end position="65"/>
    </location>
</feature>
<evidence type="ECO:0000256" key="4">
    <source>
        <dbReference type="ARBA" id="ARBA00022692"/>
    </source>
</evidence>
<evidence type="ECO:0000256" key="12">
    <source>
        <dbReference type="SAM" id="Coils"/>
    </source>
</evidence>
<evidence type="ECO:0000313" key="14">
    <source>
        <dbReference type="Proteomes" id="UP000026962"/>
    </source>
</evidence>
<keyword evidence="3 11" id="KW-0813">Transport</keyword>
<dbReference type="Gramene" id="OPUNC02G13000.1">
    <property type="protein sequence ID" value="OPUNC02G13000.1"/>
    <property type="gene ID" value="OPUNC02G13000"/>
</dbReference>
<evidence type="ECO:0000256" key="9">
    <source>
        <dbReference type="ARBA" id="ARBA00023054"/>
    </source>
</evidence>
<evidence type="ECO:0000313" key="13">
    <source>
        <dbReference type="EnsemblPlants" id="OPUNC02G13000.1"/>
    </source>
</evidence>
<evidence type="ECO:0000256" key="10">
    <source>
        <dbReference type="ARBA" id="ARBA00023136"/>
    </source>
</evidence>
<keyword evidence="9 12" id="KW-0175">Coiled coil</keyword>
<evidence type="ECO:0000256" key="5">
    <source>
        <dbReference type="ARBA" id="ARBA00022703"/>
    </source>
</evidence>
<evidence type="ECO:0000256" key="11">
    <source>
        <dbReference type="RuleBase" id="RU367026"/>
    </source>
</evidence>
<keyword evidence="5" id="KW-0053">Apoptosis</keyword>
<evidence type="ECO:0000256" key="8">
    <source>
        <dbReference type="ARBA" id="ARBA00022989"/>
    </source>
</evidence>
<comment type="similarity">
    <text evidence="2 11">Belongs to the BCAP29/BCAP31 family.</text>
</comment>
<evidence type="ECO:0000256" key="6">
    <source>
        <dbReference type="ARBA" id="ARBA00022824"/>
    </source>
</evidence>
<evidence type="ECO:0000256" key="3">
    <source>
        <dbReference type="ARBA" id="ARBA00022448"/>
    </source>
</evidence>
<dbReference type="OMA" id="EACLMGY"/>
<reference evidence="13" key="2">
    <citation type="submission" date="2018-05" db="EMBL/GenBank/DDBJ databases">
        <title>OpunRS2 (Oryza punctata Reference Sequence Version 2).</title>
        <authorList>
            <person name="Zhang J."/>
            <person name="Kudrna D."/>
            <person name="Lee S."/>
            <person name="Talag J."/>
            <person name="Welchert J."/>
            <person name="Wing R.A."/>
        </authorList>
    </citation>
    <scope>NUCLEOTIDE SEQUENCE [LARGE SCALE GENOMIC DNA]</scope>
</reference>
<reference evidence="13" key="1">
    <citation type="submission" date="2015-04" db="UniProtKB">
        <authorList>
            <consortium name="EnsemblPlants"/>
        </authorList>
    </citation>
    <scope>IDENTIFICATION</scope>
</reference>
<proteinExistence type="inferred from homology"/>
<keyword evidence="7 11" id="KW-0653">Protein transport</keyword>
<dbReference type="GO" id="GO:0006888">
    <property type="term" value="P:endoplasmic reticulum to Golgi vesicle-mediated transport"/>
    <property type="evidence" value="ECO:0007669"/>
    <property type="project" value="UniProtKB-UniRule"/>
</dbReference>
<dbReference type="GO" id="GO:0006886">
    <property type="term" value="P:intracellular protein transport"/>
    <property type="evidence" value="ECO:0007669"/>
    <property type="project" value="UniProtKB-UniRule"/>
</dbReference>
<accession>A0A0E0JZ67</accession>
<keyword evidence="4 11" id="KW-0812">Transmembrane</keyword>
<evidence type="ECO:0000256" key="1">
    <source>
        <dbReference type="ARBA" id="ARBA00004477"/>
    </source>
</evidence>
<keyword evidence="14" id="KW-1185">Reference proteome</keyword>
<dbReference type="FunFam" id="1.20.5.110:FF:000011">
    <property type="entry name" value="B-cell receptor-associated protein 29"/>
    <property type="match status" value="1"/>
</dbReference>
<sequence>MIQLLFLVLVAEAAVAAALLFKTPLRKLAVMGIDRLKRGRRAPVAVKTVAGVVLALLASTLYSMAEISGRAGGDPESGGGGGGGGGSLSPTDQVLFSRHLLEASLMGYSLFLALVIDRLHRYIRELRGLKKNVEAVTKHNKMLEEAKHGRSEETKKYQEEIAALNEDMKKLKLQVQEKTEEVHVAEDKALAIRKQSESLLLEYDRLLEDNQHLREQLQSIDLRLSSSK</sequence>
<dbReference type="InterPro" id="IPR008417">
    <property type="entry name" value="BAP29/BAP31"/>
</dbReference>
<keyword evidence="11" id="KW-0931">ER-Golgi transport</keyword>